<evidence type="ECO:0000259" key="1">
    <source>
        <dbReference type="Pfam" id="PF16011"/>
    </source>
</evidence>
<accession>A0A1Q6GMT9</accession>
<dbReference type="RefSeq" id="WP_117672956.1">
    <property type="nucleotide sequence ID" value="NZ_CABOGR010000016.1"/>
</dbReference>
<dbReference type="GO" id="GO:0030246">
    <property type="term" value="F:carbohydrate binding"/>
    <property type="evidence" value="ECO:0007669"/>
    <property type="project" value="InterPro"/>
</dbReference>
<comment type="caution">
    <text evidence="3">The sequence shown here is derived from an EMBL/GenBank/DDBJ whole genome shotgun (WGS) entry which is preliminary data.</text>
</comment>
<proteinExistence type="predicted"/>
<dbReference type="Proteomes" id="UP000260862">
    <property type="component" value="Unassembled WGS sequence"/>
</dbReference>
<dbReference type="InterPro" id="IPR010502">
    <property type="entry name" value="Carb-bd_dom_fam9"/>
</dbReference>
<evidence type="ECO:0000313" key="2">
    <source>
        <dbReference type="EMBL" id="OKZ12631.1"/>
    </source>
</evidence>
<evidence type="ECO:0000313" key="3">
    <source>
        <dbReference type="EMBL" id="RGK54930.1"/>
    </source>
</evidence>
<reference evidence="2 4" key="1">
    <citation type="journal article" date="2016" name="Nat. Biotechnol.">
        <title>Measurement of bacterial replication rates in microbial communities.</title>
        <authorList>
            <person name="Brown C.T."/>
            <person name="Olm M.R."/>
            <person name="Thomas B.C."/>
            <person name="Banfield J.F."/>
        </authorList>
    </citation>
    <scope>NUCLEOTIDE SEQUENCE [LARGE SCALE GENOMIC DNA]</scope>
    <source>
        <strain evidence="2">45_130</strain>
    </source>
</reference>
<gene>
    <name evidence="2" type="ORF">BHV76_01185</name>
    <name evidence="3" type="ORF">DXD04_09715</name>
</gene>
<dbReference type="Pfam" id="PF16011">
    <property type="entry name" value="CBM9_2"/>
    <property type="match status" value="1"/>
</dbReference>
<feature type="domain" description="Carbohydrate-binding" evidence="1">
    <location>
        <begin position="20"/>
        <end position="218"/>
    </location>
</feature>
<reference evidence="3 5" key="2">
    <citation type="submission" date="2018-08" db="EMBL/GenBank/DDBJ databases">
        <title>A genome reference for cultivated species of the human gut microbiota.</title>
        <authorList>
            <person name="Zou Y."/>
            <person name="Xue W."/>
            <person name="Luo G."/>
        </authorList>
    </citation>
    <scope>NUCLEOTIDE SEQUENCE [LARGE SCALE GENOMIC DNA]</scope>
    <source>
        <strain evidence="3 5">TF10-3AC</strain>
    </source>
</reference>
<evidence type="ECO:0000313" key="5">
    <source>
        <dbReference type="Proteomes" id="UP000260862"/>
    </source>
</evidence>
<protein>
    <recommendedName>
        <fullName evidence="1">Carbohydrate-binding domain-containing protein</fullName>
    </recommendedName>
</protein>
<keyword evidence="5" id="KW-1185">Reference proteome</keyword>
<dbReference type="EMBL" id="QSQT01000016">
    <property type="protein sequence ID" value="RGK54930.1"/>
    <property type="molecule type" value="Genomic_DNA"/>
</dbReference>
<dbReference type="CDD" id="cd09620">
    <property type="entry name" value="CBM9_like_3"/>
    <property type="match status" value="1"/>
</dbReference>
<dbReference type="GO" id="GO:0004553">
    <property type="term" value="F:hydrolase activity, hydrolyzing O-glycosyl compounds"/>
    <property type="evidence" value="ECO:0007669"/>
    <property type="project" value="InterPro"/>
</dbReference>
<dbReference type="Gene3D" id="2.60.40.1190">
    <property type="match status" value="1"/>
</dbReference>
<dbReference type="AlphaFoldDB" id="A0A1Q6GMT9"/>
<dbReference type="EMBL" id="MNQR01000005">
    <property type="protein sequence ID" value="OKZ12631.1"/>
    <property type="molecule type" value="Genomic_DNA"/>
</dbReference>
<dbReference type="Proteomes" id="UP000186685">
    <property type="component" value="Unassembled WGS sequence"/>
</dbReference>
<dbReference type="SUPFAM" id="SSF49344">
    <property type="entry name" value="CBD9-like"/>
    <property type="match status" value="1"/>
</dbReference>
<sequence length="219" mass="25378">MKELHVHEITGHSLVPAKDIPALLDENHIEFQAIDCVNWKDYPYRPEVEFRIAHTGDAILLNYRVKEESVRAVAAEDNGRVWEDSCCEFFFQLPEDQEENIYYNFECNCGGTLLIGGGRPGDRPHAPVEITRKVDRWTSLDKAPFEERMGECGWQLALCIPKEAFFRHQLKGFKGMTAHANFYKCGDLQHTPHFLSWNKIDLPKPCFHCPEFFGKIMFE</sequence>
<evidence type="ECO:0000313" key="4">
    <source>
        <dbReference type="Proteomes" id="UP000186685"/>
    </source>
</evidence>
<name>A0A1Q6GMT9_9BACT</name>
<organism evidence="3 5">
    <name type="scientific">Phocaeicola plebeius</name>
    <dbReference type="NCBI Taxonomy" id="310297"/>
    <lineage>
        <taxon>Bacteria</taxon>
        <taxon>Pseudomonadati</taxon>
        <taxon>Bacteroidota</taxon>
        <taxon>Bacteroidia</taxon>
        <taxon>Bacteroidales</taxon>
        <taxon>Bacteroidaceae</taxon>
        <taxon>Phocaeicola</taxon>
    </lineage>
</organism>
<dbReference type="GO" id="GO:0016052">
    <property type="term" value="P:carbohydrate catabolic process"/>
    <property type="evidence" value="ECO:0007669"/>
    <property type="project" value="InterPro"/>
</dbReference>